<dbReference type="HOGENOM" id="CLU_3112216_0_0_1"/>
<organism evidence="1 2">
    <name type="scientific">Sphaerobolus stellatus (strain SS14)</name>
    <dbReference type="NCBI Taxonomy" id="990650"/>
    <lineage>
        <taxon>Eukaryota</taxon>
        <taxon>Fungi</taxon>
        <taxon>Dikarya</taxon>
        <taxon>Basidiomycota</taxon>
        <taxon>Agaricomycotina</taxon>
        <taxon>Agaricomycetes</taxon>
        <taxon>Phallomycetidae</taxon>
        <taxon>Geastrales</taxon>
        <taxon>Sphaerobolaceae</taxon>
        <taxon>Sphaerobolus</taxon>
    </lineage>
</organism>
<dbReference type="Proteomes" id="UP000054279">
    <property type="component" value="Unassembled WGS sequence"/>
</dbReference>
<evidence type="ECO:0000313" key="1">
    <source>
        <dbReference type="EMBL" id="KIJ41550.1"/>
    </source>
</evidence>
<proteinExistence type="predicted"/>
<name>A0A0C9VSV0_SPHS4</name>
<accession>A0A0C9VSV0</accession>
<keyword evidence="2" id="KW-1185">Reference proteome</keyword>
<dbReference type="OrthoDB" id="3254233at2759"/>
<reference evidence="1 2" key="1">
    <citation type="submission" date="2014-06" db="EMBL/GenBank/DDBJ databases">
        <title>Evolutionary Origins and Diversification of the Mycorrhizal Mutualists.</title>
        <authorList>
            <consortium name="DOE Joint Genome Institute"/>
            <consortium name="Mycorrhizal Genomics Consortium"/>
            <person name="Kohler A."/>
            <person name="Kuo A."/>
            <person name="Nagy L.G."/>
            <person name="Floudas D."/>
            <person name="Copeland A."/>
            <person name="Barry K.W."/>
            <person name="Cichocki N."/>
            <person name="Veneault-Fourrey C."/>
            <person name="LaButti K."/>
            <person name="Lindquist E.A."/>
            <person name="Lipzen A."/>
            <person name="Lundell T."/>
            <person name="Morin E."/>
            <person name="Murat C."/>
            <person name="Riley R."/>
            <person name="Ohm R."/>
            <person name="Sun H."/>
            <person name="Tunlid A."/>
            <person name="Henrissat B."/>
            <person name="Grigoriev I.V."/>
            <person name="Hibbett D.S."/>
            <person name="Martin F."/>
        </authorList>
    </citation>
    <scope>NUCLEOTIDE SEQUENCE [LARGE SCALE GENOMIC DNA]</scope>
    <source>
        <strain evidence="1 2">SS14</strain>
    </source>
</reference>
<protein>
    <submittedName>
        <fullName evidence="1">Uncharacterized protein</fullName>
    </submittedName>
</protein>
<sequence>LPSPPKSELTNKVMLETIDQNPHLFKIVTPINVSHLEMLLQSHPNQPYVQSVC</sequence>
<evidence type="ECO:0000313" key="2">
    <source>
        <dbReference type="Proteomes" id="UP000054279"/>
    </source>
</evidence>
<feature type="non-terminal residue" evidence="1">
    <location>
        <position position="1"/>
    </location>
</feature>
<gene>
    <name evidence="1" type="ORF">M422DRAFT_172191</name>
</gene>
<dbReference type="AlphaFoldDB" id="A0A0C9VSV0"/>
<dbReference type="EMBL" id="KN837136">
    <property type="protein sequence ID" value="KIJ41550.1"/>
    <property type="molecule type" value="Genomic_DNA"/>
</dbReference>